<feature type="transmembrane region" description="Helical" evidence="2">
    <location>
        <begin position="157"/>
        <end position="179"/>
    </location>
</feature>
<keyword evidence="4" id="KW-1185">Reference proteome</keyword>
<keyword evidence="2" id="KW-1133">Transmembrane helix</keyword>
<feature type="region of interest" description="Disordered" evidence="1">
    <location>
        <begin position="306"/>
        <end position="339"/>
    </location>
</feature>
<organism evidence="3 4">
    <name type="scientific">Chaetoceros tenuissimus</name>
    <dbReference type="NCBI Taxonomy" id="426638"/>
    <lineage>
        <taxon>Eukaryota</taxon>
        <taxon>Sar</taxon>
        <taxon>Stramenopiles</taxon>
        <taxon>Ochrophyta</taxon>
        <taxon>Bacillariophyta</taxon>
        <taxon>Coscinodiscophyceae</taxon>
        <taxon>Chaetocerotophycidae</taxon>
        <taxon>Chaetocerotales</taxon>
        <taxon>Chaetocerotaceae</taxon>
        <taxon>Chaetoceros</taxon>
    </lineage>
</organism>
<evidence type="ECO:0000313" key="3">
    <source>
        <dbReference type="EMBL" id="GFH57022.1"/>
    </source>
</evidence>
<name>A0AAD3D3U8_9STRA</name>
<dbReference type="AlphaFoldDB" id="A0AAD3D3U8"/>
<keyword evidence="2" id="KW-0472">Membrane</keyword>
<proteinExistence type="predicted"/>
<comment type="caution">
    <text evidence="3">The sequence shown here is derived from an EMBL/GenBank/DDBJ whole genome shotgun (WGS) entry which is preliminary data.</text>
</comment>
<protein>
    <submittedName>
        <fullName evidence="3">Uncharacterized protein</fullName>
    </submittedName>
</protein>
<evidence type="ECO:0000256" key="1">
    <source>
        <dbReference type="SAM" id="MobiDB-lite"/>
    </source>
</evidence>
<feature type="transmembrane region" description="Helical" evidence="2">
    <location>
        <begin position="199"/>
        <end position="216"/>
    </location>
</feature>
<feature type="transmembrane region" description="Helical" evidence="2">
    <location>
        <begin position="36"/>
        <end position="60"/>
    </location>
</feature>
<accession>A0AAD3D3U8</accession>
<feature type="transmembrane region" description="Helical" evidence="2">
    <location>
        <begin position="72"/>
        <end position="97"/>
    </location>
</feature>
<evidence type="ECO:0000256" key="2">
    <source>
        <dbReference type="SAM" id="Phobius"/>
    </source>
</evidence>
<reference evidence="3 4" key="1">
    <citation type="journal article" date="2021" name="Sci. Rep.">
        <title>The genome of the diatom Chaetoceros tenuissimus carries an ancient integrated fragment of an extant virus.</title>
        <authorList>
            <person name="Hongo Y."/>
            <person name="Kimura K."/>
            <person name="Takaki Y."/>
            <person name="Yoshida Y."/>
            <person name="Baba S."/>
            <person name="Kobayashi G."/>
            <person name="Nagasaki K."/>
            <person name="Hano T."/>
            <person name="Tomaru Y."/>
        </authorList>
    </citation>
    <scope>NUCLEOTIDE SEQUENCE [LARGE SCALE GENOMIC DNA]</scope>
    <source>
        <strain evidence="3 4">NIES-3715</strain>
    </source>
</reference>
<feature type="transmembrane region" description="Helical" evidence="2">
    <location>
        <begin position="271"/>
        <end position="289"/>
    </location>
</feature>
<feature type="compositionally biased region" description="Basic and acidic residues" evidence="1">
    <location>
        <begin position="327"/>
        <end position="339"/>
    </location>
</feature>
<feature type="compositionally biased region" description="Low complexity" evidence="1">
    <location>
        <begin position="306"/>
        <end position="321"/>
    </location>
</feature>
<feature type="transmembrane region" description="Helical" evidence="2">
    <location>
        <begin position="126"/>
        <end position="145"/>
    </location>
</feature>
<evidence type="ECO:0000313" key="4">
    <source>
        <dbReference type="Proteomes" id="UP001054902"/>
    </source>
</evidence>
<dbReference type="Proteomes" id="UP001054902">
    <property type="component" value="Unassembled WGS sequence"/>
</dbReference>
<feature type="transmembrane region" description="Helical" evidence="2">
    <location>
        <begin position="228"/>
        <end position="251"/>
    </location>
</feature>
<dbReference type="EMBL" id="BLLK01000057">
    <property type="protein sequence ID" value="GFH57022.1"/>
    <property type="molecule type" value="Genomic_DNA"/>
</dbReference>
<sequence length="339" mass="37937">MIGSIFFMVAGIIILREVMKDYENLVFLYKWYYPPTTIAVLMIIGSIFYTIHAILYPFALYKKALHLTSLQVVKIGLFLIVLTKFGFGLLFTVGWVYHHTNQYDEAIKFCLGGELSTFKCWVQLKGGLLISGAILLLFSIILEAFQVNNIFTNVNITAATTVCIIGSIVFIAASMYQVLYTDRYFLFFVNSPDDIEASLWIFGSLATCLGHAYFVWAWQTRSSDGSLFLTLTYSFAILGSFLLMIGGILMLEAVGNVDMNDFRSMNEYVNTVVGFMISGSVFYFNHALLHPMATYEKLIASTSDGVDSDSAAVSSNPNAVNLQEESNDIHNVSKDEEEQ</sequence>
<gene>
    <name evidence="3" type="ORF">CTEN210_13498</name>
</gene>
<keyword evidence="2" id="KW-0812">Transmembrane</keyword>